<dbReference type="InterPro" id="IPR016169">
    <property type="entry name" value="FAD-bd_PCMH_sub2"/>
</dbReference>
<dbReference type="InterPro" id="IPR050432">
    <property type="entry name" value="FAD-linked_Oxidoreductases_BP"/>
</dbReference>
<evidence type="ECO:0000259" key="4">
    <source>
        <dbReference type="PROSITE" id="PS51387"/>
    </source>
</evidence>
<dbReference type="EMBL" id="MU865036">
    <property type="protein sequence ID" value="KAK4459443.1"/>
    <property type="molecule type" value="Genomic_DNA"/>
</dbReference>
<feature type="signal peptide" evidence="3">
    <location>
        <begin position="1"/>
        <end position="22"/>
    </location>
</feature>
<feature type="chain" id="PRO_5043911505" evidence="3">
    <location>
        <begin position="23"/>
        <end position="580"/>
    </location>
</feature>
<dbReference type="SUPFAM" id="SSF56176">
    <property type="entry name" value="FAD-binding/transporter-associated domain-like"/>
    <property type="match status" value="1"/>
</dbReference>
<dbReference type="PROSITE" id="PS51387">
    <property type="entry name" value="FAD_PCMH"/>
    <property type="match status" value="1"/>
</dbReference>
<evidence type="ECO:0000256" key="3">
    <source>
        <dbReference type="SAM" id="SignalP"/>
    </source>
</evidence>
<dbReference type="GO" id="GO:0071949">
    <property type="term" value="F:FAD binding"/>
    <property type="evidence" value="ECO:0007669"/>
    <property type="project" value="InterPro"/>
</dbReference>
<proteinExistence type="inferred from homology"/>
<evidence type="ECO:0000313" key="6">
    <source>
        <dbReference type="Proteomes" id="UP001321749"/>
    </source>
</evidence>
<dbReference type="InterPro" id="IPR016166">
    <property type="entry name" value="FAD-bd_PCMH"/>
</dbReference>
<name>A0AAV9HG31_9PEZI</name>
<dbReference type="InterPro" id="IPR036318">
    <property type="entry name" value="FAD-bd_PCMH-like_sf"/>
</dbReference>
<accession>A0AAV9HG31</accession>
<sequence length="580" mass="61972">MASPGLLLTAAALFFGMPQCFAAAPNWAALNSSLDGRLFSLVPMAYPCYTKYNGAAKTPDVTACAAINAKKRNTEFVAGQVGGAILANWGICQATNAGCPVSLTSSGILDANCDQGSVADYYVDVRAPSDVQEALKFANQNGIQVVIKNTGHDYLGRSTAPKALSLWTHNYQPPITLANEFVPEGCSAAVGKVITFGAGQQFDGIYKFAEANSVTVVGGSGATVGAAGWLSGGGHGLLSPVFGLGVDNVQQFKVVLPNGTFVTANRCKNQDIFFALRGGGGGTFGVVMEISTTAHPKQTVQYAVFQLGSLSLSQKRDFLKLLVAHANQWLADGWGGDSYPLGTRPTIELVNPLLDKPGASKSLKALIEFVSSLPKASYSITTYNSWYALFTEKISGQYSSYASYGAAMSSRLIPSANFVGARNQELLVDALLAGALPNIYAMLCIAPPARTADDGTALSPAWRRSTWHFMFITRWDPSKTDSAQIQAAFDLVHETIEPLRKLTPSAAVYINEADVLEADTPALFWGVDNYQKLLKIKRQLDPNNVLQVHGGVGSDRKASMFQCYPKRKTAVKNSNERDDL</sequence>
<comment type="caution">
    <text evidence="5">The sequence shown here is derived from an EMBL/GenBank/DDBJ whole genome shotgun (WGS) entry which is preliminary data.</text>
</comment>
<organism evidence="5 6">
    <name type="scientific">Cladorrhinum samala</name>
    <dbReference type="NCBI Taxonomy" id="585594"/>
    <lineage>
        <taxon>Eukaryota</taxon>
        <taxon>Fungi</taxon>
        <taxon>Dikarya</taxon>
        <taxon>Ascomycota</taxon>
        <taxon>Pezizomycotina</taxon>
        <taxon>Sordariomycetes</taxon>
        <taxon>Sordariomycetidae</taxon>
        <taxon>Sordariales</taxon>
        <taxon>Podosporaceae</taxon>
        <taxon>Cladorrhinum</taxon>
    </lineage>
</organism>
<dbReference type="Pfam" id="PF01565">
    <property type="entry name" value="FAD_binding_4"/>
    <property type="match status" value="1"/>
</dbReference>
<dbReference type="InterPro" id="IPR012951">
    <property type="entry name" value="BBE"/>
</dbReference>
<evidence type="ECO:0000313" key="5">
    <source>
        <dbReference type="EMBL" id="KAK4459443.1"/>
    </source>
</evidence>
<reference evidence="5" key="2">
    <citation type="submission" date="2023-06" db="EMBL/GenBank/DDBJ databases">
        <authorList>
            <consortium name="Lawrence Berkeley National Laboratory"/>
            <person name="Mondo S.J."/>
            <person name="Hensen N."/>
            <person name="Bonometti L."/>
            <person name="Westerberg I."/>
            <person name="Brannstrom I.O."/>
            <person name="Guillou S."/>
            <person name="Cros-Aarteil S."/>
            <person name="Calhoun S."/>
            <person name="Haridas S."/>
            <person name="Kuo A."/>
            <person name="Pangilinan J."/>
            <person name="Riley R."/>
            <person name="Labutti K."/>
            <person name="Andreopoulos B."/>
            <person name="Lipzen A."/>
            <person name="Chen C."/>
            <person name="Yanf M."/>
            <person name="Daum C."/>
            <person name="Ng V."/>
            <person name="Clum A."/>
            <person name="Steindorff A."/>
            <person name="Ohm R."/>
            <person name="Martin F."/>
            <person name="Silar P."/>
            <person name="Natvig D."/>
            <person name="Lalanne C."/>
            <person name="Gautier V."/>
            <person name="Ament-Velasquez S.L."/>
            <person name="Kruys A."/>
            <person name="Hutchinson M.I."/>
            <person name="Powell A.J."/>
            <person name="Barry K."/>
            <person name="Miller A.N."/>
            <person name="Grigoriev I.V."/>
            <person name="Debuchy R."/>
            <person name="Gladieux P."/>
            <person name="Thoren M.H."/>
            <person name="Johannesson H."/>
        </authorList>
    </citation>
    <scope>NUCLEOTIDE SEQUENCE</scope>
    <source>
        <strain evidence="5">PSN324</strain>
    </source>
</reference>
<dbReference type="AlphaFoldDB" id="A0AAV9HG31"/>
<keyword evidence="3" id="KW-0732">Signal</keyword>
<evidence type="ECO:0000256" key="1">
    <source>
        <dbReference type="ARBA" id="ARBA00005466"/>
    </source>
</evidence>
<gene>
    <name evidence="5" type="ORF">QBC42DRAFT_307807</name>
</gene>
<keyword evidence="6" id="KW-1185">Reference proteome</keyword>
<comment type="similarity">
    <text evidence="1">Belongs to the oxygen-dependent FAD-linked oxidoreductase family.</text>
</comment>
<reference evidence="5" key="1">
    <citation type="journal article" date="2023" name="Mol. Phylogenet. Evol.">
        <title>Genome-scale phylogeny and comparative genomics of the fungal order Sordariales.</title>
        <authorList>
            <person name="Hensen N."/>
            <person name="Bonometti L."/>
            <person name="Westerberg I."/>
            <person name="Brannstrom I.O."/>
            <person name="Guillou S."/>
            <person name="Cros-Aarteil S."/>
            <person name="Calhoun S."/>
            <person name="Haridas S."/>
            <person name="Kuo A."/>
            <person name="Mondo S."/>
            <person name="Pangilinan J."/>
            <person name="Riley R."/>
            <person name="LaButti K."/>
            <person name="Andreopoulos B."/>
            <person name="Lipzen A."/>
            <person name="Chen C."/>
            <person name="Yan M."/>
            <person name="Daum C."/>
            <person name="Ng V."/>
            <person name="Clum A."/>
            <person name="Steindorff A."/>
            <person name="Ohm R.A."/>
            <person name="Martin F."/>
            <person name="Silar P."/>
            <person name="Natvig D.O."/>
            <person name="Lalanne C."/>
            <person name="Gautier V."/>
            <person name="Ament-Velasquez S.L."/>
            <person name="Kruys A."/>
            <person name="Hutchinson M.I."/>
            <person name="Powell A.J."/>
            <person name="Barry K."/>
            <person name="Miller A.N."/>
            <person name="Grigoriev I.V."/>
            <person name="Debuchy R."/>
            <person name="Gladieux P."/>
            <person name="Hiltunen Thoren M."/>
            <person name="Johannesson H."/>
        </authorList>
    </citation>
    <scope>NUCLEOTIDE SEQUENCE</scope>
    <source>
        <strain evidence="5">PSN324</strain>
    </source>
</reference>
<evidence type="ECO:0000256" key="2">
    <source>
        <dbReference type="ARBA" id="ARBA00023002"/>
    </source>
</evidence>
<feature type="domain" description="FAD-binding PCMH-type" evidence="4">
    <location>
        <begin position="115"/>
        <end position="297"/>
    </location>
</feature>
<dbReference type="Proteomes" id="UP001321749">
    <property type="component" value="Unassembled WGS sequence"/>
</dbReference>
<keyword evidence="2" id="KW-0560">Oxidoreductase</keyword>
<dbReference type="PANTHER" id="PTHR13878:SF91">
    <property type="entry name" value="FAD BINDING DOMAIN PROTEIN (AFU_ORTHOLOGUE AFUA_6G12070)-RELATED"/>
    <property type="match status" value="1"/>
</dbReference>
<dbReference type="Gene3D" id="3.40.462.20">
    <property type="match status" value="1"/>
</dbReference>
<dbReference type="PANTHER" id="PTHR13878">
    <property type="entry name" value="GULONOLACTONE OXIDASE"/>
    <property type="match status" value="1"/>
</dbReference>
<dbReference type="Pfam" id="PF08031">
    <property type="entry name" value="BBE"/>
    <property type="match status" value="1"/>
</dbReference>
<dbReference type="GO" id="GO:0016491">
    <property type="term" value="F:oxidoreductase activity"/>
    <property type="evidence" value="ECO:0007669"/>
    <property type="project" value="UniProtKB-KW"/>
</dbReference>
<dbReference type="InterPro" id="IPR006094">
    <property type="entry name" value="Oxid_FAD_bind_N"/>
</dbReference>
<protein>
    <submittedName>
        <fullName evidence="5">FAD-binding domain-protein</fullName>
    </submittedName>
</protein>
<dbReference type="Gene3D" id="3.30.465.10">
    <property type="match status" value="2"/>
</dbReference>